<comment type="similarity">
    <text evidence="1">Belongs to the eukaryotic-type primase small subunit family.</text>
</comment>
<dbReference type="EMBL" id="LIAE01006546">
    <property type="protein sequence ID" value="PAV87829.1"/>
    <property type="molecule type" value="Genomic_DNA"/>
</dbReference>
<accession>A0A2A2LNT7</accession>
<dbReference type="PANTHER" id="PTHR31399:SF0">
    <property type="entry name" value="DNA-DIRECTED PRIMASE_POLYMERASE PROTEIN"/>
    <property type="match status" value="1"/>
</dbReference>
<feature type="region of interest" description="Disordered" evidence="8">
    <location>
        <begin position="1060"/>
        <end position="1084"/>
    </location>
</feature>
<evidence type="ECO:0000313" key="10">
    <source>
        <dbReference type="Proteomes" id="UP000218231"/>
    </source>
</evidence>
<sequence length="1138" mass="128513">MDPTTNIEWASNRMLVDFFAIFGDSRWNAVRQLEEWNRPVSPFSVFYVAILQFPPINFAFSALYSNRLISWMMDDEDSWLSKDKAFRKANKNLSNALNGLGTGTRRQERSKKNAHEDMDISIQQSTSNAFGIETEQQERSKRNYREDTSALAQQVRNEAEDDEDDIIWDSAPPPPVKVRKVRKKKQSSQEPDAKAEVQSTRSLPPNSSVRSEMKEEMFEKSLIEPKKSPAALLPPQDRVKTPQILPQPEPVPPTPELVIICSPRKEVKVKAVNANLNVEKPSSGVESRKKVSFARKTVSKPTQRPLESTSAMIQENFQIISSPPPKRKKAKEKSSQIRIDESPGTRISNDHQEMEKPPEPAPIQRTVTLPPSRLMINDRESEIFEGQPATNLVNGSTILDNSVLQGTLEPESVPQQIIATPPPPQININEIEMVPAEQQPLQDRSRADVEIETRQKSSKSEQSQEQAEKSSLKSVMETSIMSGALADISRTPTPETAMEQDSELPAAAQENVPMRDEVEESAVSQCHMPHTLDAGLEMNENRESDDPFDNKAHDRSERIGDLTSILIESARVFAAASEDSDGGDSKDSIVIGGVAFRRRYSNVPRHSSGFDIFKRTNFSASVNITTRKQKEEAREKDRNKEEHAAITAIKPKTKINSTDTSPVSVSNIHDIQSTSVPSTSHISPPREFTGLPPLRLTNRFPHLPRIARTPSPFEIITRHPKLAEAQLALKEGERTFACEYGDGKGISKGAPRYYINARLDEFWREYVKMDPNTRYFYEIIPADTPCRLHFDLEFEKTGKNEHVKPENAYGNFIRQTTNLIQEKFDIDINQKNILTLESSSDTKFSCHTIIDLNGKLFPSNAHVREFVNLIEKMILSTTRFKIYNNGNGQPITIIDTGIYNRNRNFRLFGSTKAFKNRSLKLADCCKKYEGIPDVSEETIFYDSLVVPKDFDKCELIETSSFMPQQISMDDFVLGPGERQLSSIQVESAEVAEWSQEHELPQAGEENQVEKQMQVVESEAEANQKRKEETFMKEEMKVPAQLEPPRMLISRSAQSYFNTWEGKEGRSNTPPQLCAAQNDQDDNGASVTNALQLNDKAVMKELKEPPFKGRSLGSKFYRNKAPIPSPVPLFDKFVIELLG</sequence>
<evidence type="ECO:0000256" key="3">
    <source>
        <dbReference type="ARBA" id="ARBA00022932"/>
    </source>
</evidence>
<comment type="caution">
    <text evidence="9">The sequence shown here is derived from an EMBL/GenBank/DDBJ whole genome shotgun (WGS) entry which is preliminary data.</text>
</comment>
<evidence type="ECO:0000256" key="2">
    <source>
        <dbReference type="ARBA" id="ARBA00012417"/>
    </source>
</evidence>
<dbReference type="GO" id="GO:0005759">
    <property type="term" value="C:mitochondrial matrix"/>
    <property type="evidence" value="ECO:0007669"/>
    <property type="project" value="TreeGrafter"/>
</dbReference>
<evidence type="ECO:0000256" key="4">
    <source>
        <dbReference type="ARBA" id="ARBA00026139"/>
    </source>
</evidence>
<feature type="compositionally biased region" description="Basic residues" evidence="8">
    <location>
        <begin position="177"/>
        <end position="186"/>
    </location>
</feature>
<dbReference type="GO" id="GO:0005634">
    <property type="term" value="C:nucleus"/>
    <property type="evidence" value="ECO:0007669"/>
    <property type="project" value="TreeGrafter"/>
</dbReference>
<feature type="compositionally biased region" description="Basic and acidic residues" evidence="8">
    <location>
        <begin position="332"/>
        <end position="358"/>
    </location>
</feature>
<organism evidence="9 10">
    <name type="scientific">Diploscapter pachys</name>
    <dbReference type="NCBI Taxonomy" id="2018661"/>
    <lineage>
        <taxon>Eukaryota</taxon>
        <taxon>Metazoa</taxon>
        <taxon>Ecdysozoa</taxon>
        <taxon>Nematoda</taxon>
        <taxon>Chromadorea</taxon>
        <taxon>Rhabditida</taxon>
        <taxon>Rhabditina</taxon>
        <taxon>Rhabditomorpha</taxon>
        <taxon>Rhabditoidea</taxon>
        <taxon>Rhabditidae</taxon>
        <taxon>Diploscapter</taxon>
    </lineage>
</organism>
<dbReference type="EC" id="2.7.7.7" evidence="2"/>
<dbReference type="AlphaFoldDB" id="A0A2A2LNT7"/>
<dbReference type="InterPro" id="IPR044917">
    <property type="entry name" value="PRIMPOL"/>
</dbReference>
<gene>
    <name evidence="9" type="ORF">WR25_06067</name>
</gene>
<feature type="compositionally biased region" description="Basic and acidic residues" evidence="8">
    <location>
        <begin position="105"/>
        <end position="118"/>
    </location>
</feature>
<dbReference type="EC" id="2.7.7.102" evidence="6"/>
<comment type="catalytic activity">
    <reaction evidence="7">
        <text>DNA(n) + a 2'-deoxyribonucleoside 5'-triphosphate = DNA(n+1) + diphosphate</text>
        <dbReference type="Rhea" id="RHEA:22508"/>
        <dbReference type="Rhea" id="RHEA-COMP:17339"/>
        <dbReference type="Rhea" id="RHEA-COMP:17340"/>
        <dbReference type="ChEBI" id="CHEBI:33019"/>
        <dbReference type="ChEBI" id="CHEBI:61560"/>
        <dbReference type="ChEBI" id="CHEBI:173112"/>
        <dbReference type="EC" id="2.7.7.7"/>
    </reaction>
    <physiologicalReaction direction="left-to-right" evidence="7">
        <dbReference type="Rhea" id="RHEA:22509"/>
    </physiologicalReaction>
</comment>
<proteinExistence type="inferred from homology"/>
<name>A0A2A2LNT7_9BILA</name>
<feature type="compositionally biased region" description="Basic and acidic residues" evidence="8">
    <location>
        <begin position="628"/>
        <end position="644"/>
    </location>
</feature>
<feature type="region of interest" description="Disordered" evidence="8">
    <location>
        <begin position="626"/>
        <end position="694"/>
    </location>
</feature>
<dbReference type="GO" id="GO:0003682">
    <property type="term" value="F:chromatin binding"/>
    <property type="evidence" value="ECO:0007669"/>
    <property type="project" value="TreeGrafter"/>
</dbReference>
<feature type="compositionally biased region" description="Polar residues" evidence="8">
    <location>
        <begin position="1066"/>
        <end position="1084"/>
    </location>
</feature>
<feature type="compositionally biased region" description="Polar residues" evidence="8">
    <location>
        <begin position="299"/>
        <end position="321"/>
    </location>
</feature>
<evidence type="ECO:0000256" key="1">
    <source>
        <dbReference type="ARBA" id="ARBA00009762"/>
    </source>
</evidence>
<keyword evidence="3" id="KW-0239">DNA-directed DNA polymerase</keyword>
<keyword evidence="3" id="KW-0808">Transferase</keyword>
<comment type="catalytic activity">
    <reaction evidence="5">
        <text>ssDNA + n NTP = ssDNA/pppN(pN)n-1 hybrid + (n-1) diphosphate.</text>
        <dbReference type="EC" id="2.7.7.102"/>
    </reaction>
</comment>
<evidence type="ECO:0000256" key="7">
    <source>
        <dbReference type="ARBA" id="ARBA00047303"/>
    </source>
</evidence>
<protein>
    <recommendedName>
        <fullName evidence="4">DNA-directed primase/polymerase protein</fullName>
        <ecNumber evidence="6">2.7.7.102</ecNumber>
        <ecNumber evidence="2">2.7.7.7</ecNumber>
    </recommendedName>
</protein>
<feature type="compositionally biased region" description="Polar residues" evidence="8">
    <location>
        <begin position="654"/>
        <end position="682"/>
    </location>
</feature>
<feature type="compositionally biased region" description="Polar residues" evidence="8">
    <location>
        <begin position="197"/>
        <end position="210"/>
    </location>
</feature>
<feature type="region of interest" description="Disordered" evidence="8">
    <location>
        <begin position="96"/>
        <end position="253"/>
    </location>
</feature>
<dbReference type="Proteomes" id="UP000218231">
    <property type="component" value="Unassembled WGS sequence"/>
</dbReference>
<keyword evidence="10" id="KW-1185">Reference proteome</keyword>
<evidence type="ECO:0000256" key="6">
    <source>
        <dbReference type="ARBA" id="ARBA00044768"/>
    </source>
</evidence>
<evidence type="ECO:0000313" key="9">
    <source>
        <dbReference type="EMBL" id="PAV87829.1"/>
    </source>
</evidence>
<reference evidence="9 10" key="1">
    <citation type="journal article" date="2017" name="Curr. Biol.">
        <title>Genome architecture and evolution of a unichromosomal asexual nematode.</title>
        <authorList>
            <person name="Fradin H."/>
            <person name="Zegar C."/>
            <person name="Gutwein M."/>
            <person name="Lucas J."/>
            <person name="Kovtun M."/>
            <person name="Corcoran D."/>
            <person name="Baugh L.R."/>
            <person name="Kiontke K."/>
            <person name="Gunsalus K."/>
            <person name="Fitch D.H."/>
            <person name="Piano F."/>
        </authorList>
    </citation>
    <scope>NUCLEOTIDE SEQUENCE [LARGE SCALE GENOMIC DNA]</scope>
    <source>
        <strain evidence="9">PF1309</strain>
    </source>
</reference>
<feature type="compositionally biased region" description="Basic and acidic residues" evidence="8">
    <location>
        <begin position="136"/>
        <end position="148"/>
    </location>
</feature>
<dbReference type="GO" id="GO:0006264">
    <property type="term" value="P:mitochondrial DNA replication"/>
    <property type="evidence" value="ECO:0007669"/>
    <property type="project" value="TreeGrafter"/>
</dbReference>
<feature type="compositionally biased region" description="Basic and acidic residues" evidence="8">
    <location>
        <begin position="443"/>
        <end position="459"/>
    </location>
</feature>
<keyword evidence="3" id="KW-0548">Nucleotidyltransferase</keyword>
<dbReference type="STRING" id="2018661.A0A2A2LNT7"/>
<dbReference type="GO" id="GO:0003887">
    <property type="term" value="F:DNA-directed DNA polymerase activity"/>
    <property type="evidence" value="ECO:0007669"/>
    <property type="project" value="UniProtKB-KW"/>
</dbReference>
<dbReference type="GO" id="GO:0042276">
    <property type="term" value="P:error-prone translesion synthesis"/>
    <property type="evidence" value="ECO:0007669"/>
    <property type="project" value="InterPro"/>
</dbReference>
<feature type="region of interest" description="Disordered" evidence="8">
    <location>
        <begin position="413"/>
        <end position="503"/>
    </location>
</feature>
<feature type="region of interest" description="Disordered" evidence="8">
    <location>
        <begin position="281"/>
        <end position="370"/>
    </location>
</feature>
<evidence type="ECO:0000256" key="5">
    <source>
        <dbReference type="ARBA" id="ARBA00044677"/>
    </source>
</evidence>
<feature type="compositionally biased region" description="Basic and acidic residues" evidence="8">
    <location>
        <begin position="211"/>
        <end position="227"/>
    </location>
</feature>
<evidence type="ECO:0000256" key="8">
    <source>
        <dbReference type="SAM" id="MobiDB-lite"/>
    </source>
</evidence>
<dbReference type="GO" id="GO:0031297">
    <property type="term" value="P:replication fork processing"/>
    <property type="evidence" value="ECO:0007669"/>
    <property type="project" value="TreeGrafter"/>
</dbReference>
<dbReference type="GO" id="GO:0009411">
    <property type="term" value="P:response to UV"/>
    <property type="evidence" value="ECO:0007669"/>
    <property type="project" value="TreeGrafter"/>
</dbReference>
<dbReference type="PANTHER" id="PTHR31399">
    <property type="entry name" value="DNA-DIRECTED PRIMASE / POLYMERASE PROTEIN"/>
    <property type="match status" value="1"/>
</dbReference>
<dbReference type="OrthoDB" id="5988181at2759"/>